<keyword evidence="10" id="KW-1185">Reference proteome</keyword>
<evidence type="ECO:0000256" key="4">
    <source>
        <dbReference type="ARBA" id="ARBA00022989"/>
    </source>
</evidence>
<reference evidence="9" key="1">
    <citation type="submission" date="2020-05" db="EMBL/GenBank/DDBJ databases">
        <title>Phylogenomic resolution of chytrid fungi.</title>
        <authorList>
            <person name="Stajich J.E."/>
            <person name="Amses K."/>
            <person name="Simmons R."/>
            <person name="Seto K."/>
            <person name="Myers J."/>
            <person name="Bonds A."/>
            <person name="Quandt C.A."/>
            <person name="Barry K."/>
            <person name="Liu P."/>
            <person name="Grigoriev I."/>
            <person name="Longcore J.E."/>
            <person name="James T.Y."/>
        </authorList>
    </citation>
    <scope>NUCLEOTIDE SEQUENCE</scope>
    <source>
        <strain evidence="9">PLAUS21</strain>
    </source>
</reference>
<dbReference type="InterPro" id="IPR008795">
    <property type="entry name" value="Prominin"/>
</dbReference>
<feature type="transmembrane region" description="Helical" evidence="8">
    <location>
        <begin position="721"/>
        <end position="748"/>
    </location>
</feature>
<keyword evidence="6" id="KW-0325">Glycoprotein</keyword>
<keyword evidence="5 8" id="KW-0472">Membrane</keyword>
<dbReference type="AlphaFoldDB" id="A0AAD5ULB5"/>
<keyword evidence="3 8" id="KW-0812">Transmembrane</keyword>
<gene>
    <name evidence="9" type="ORF">HK103_003136</name>
</gene>
<feature type="region of interest" description="Disordered" evidence="7">
    <location>
        <begin position="892"/>
        <end position="938"/>
    </location>
</feature>
<protein>
    <submittedName>
        <fullName evidence="9">Uncharacterized protein</fullName>
    </submittedName>
</protein>
<feature type="compositionally biased region" description="Basic and acidic residues" evidence="7">
    <location>
        <begin position="816"/>
        <end position="825"/>
    </location>
</feature>
<evidence type="ECO:0000313" key="10">
    <source>
        <dbReference type="Proteomes" id="UP001210925"/>
    </source>
</evidence>
<comment type="similarity">
    <text evidence="2">Belongs to the prominin family.</text>
</comment>
<evidence type="ECO:0000256" key="2">
    <source>
        <dbReference type="ARBA" id="ARBA00006058"/>
    </source>
</evidence>
<organism evidence="9 10">
    <name type="scientific">Boothiomyces macroporosus</name>
    <dbReference type="NCBI Taxonomy" id="261099"/>
    <lineage>
        <taxon>Eukaryota</taxon>
        <taxon>Fungi</taxon>
        <taxon>Fungi incertae sedis</taxon>
        <taxon>Chytridiomycota</taxon>
        <taxon>Chytridiomycota incertae sedis</taxon>
        <taxon>Chytridiomycetes</taxon>
        <taxon>Rhizophydiales</taxon>
        <taxon>Terramycetaceae</taxon>
        <taxon>Boothiomyces</taxon>
    </lineage>
</organism>
<feature type="region of interest" description="Disordered" evidence="7">
    <location>
        <begin position="799"/>
        <end position="825"/>
    </location>
</feature>
<dbReference type="GO" id="GO:0016020">
    <property type="term" value="C:membrane"/>
    <property type="evidence" value="ECO:0007669"/>
    <property type="project" value="UniProtKB-SubCell"/>
</dbReference>
<sequence length="938" mass="101387">MLSDTSIALVKRSLGDFTYTLPPSPLSFWTAIFGKVRKMAVMGNSFPIDALMQGNYSSGGMYFLVAVCAAVNAAATLEQSMPKGNHLALPRKSTLMSCLAFLSLSLGRFNLTLRLCAAFHILGSMYLTTSLKTIENGVTGTLTDTGSLLNNVPSVVQNLVSNLKVDVGAAIDMVTNAINMQVLDQSIFPAMLTMINVLYSCATDQQLILGNSTIVAYDTDLLKNDTIVLLATTNAILAAVNLLNSQQQVTGYPGYNWTVKQQISTSGIDATSINNQAQSAPDTSSIFSALNTAPNLANYANEANSTLYAAKTSAYNLIASTKATFKNTSVSSLDGVQTMVNQAFTPIQTQVLTQLSGYQTQANSMFAMVNGYDAYRGYGQLALVLVYALPILFIYTFGAFRKPALMKCCNLLCIPYYALLFIFAIIFVLITFVLGDACDLAFDYTGNTSPLAAVQPTIGIALTAVSQCYQNQSLFTVIGNTGLVNKDQLNFTKQASTVINSFNFSQINNFNINGVINLSQNPTSQISAISNLNVSALNTSALDNIHNVLVTPLNNSLTQLSSTISLIPVGQAGINVTGSAVNQTIVNQAAIDFANQLNSIVTQINSITNNTNGVLTTVDSNSALLSAAIANLKTSATSLINHALTIPMYYNYSVSNITTFATAVQTNITNEIPLVIDFILSAVGAQQQYLSDSFPCNVIASDVYQIRQGLCGGIVPSFDAFWSSLTIMALWSVFSLPIIVFVANNLFLDLTPYQNKDKQYEEDDIGKDKLEKLDVKTKGAEGPPPSVFAQDTREYVSPLSDAPVSPIENKPSEIPSLDRESQKVERDSPFMAELLKITPEEPTLEQQQGEITAEDALIPITADIENKMPIVESFIEINDREVELKESVVVPKPQEEPVQVPVEEEQEESVDEDDNEDIIDIPEDRPGVTDLSEVVEDD</sequence>
<name>A0AAD5ULB5_9FUNG</name>
<feature type="transmembrane region" description="Helical" evidence="8">
    <location>
        <begin position="378"/>
        <end position="400"/>
    </location>
</feature>
<evidence type="ECO:0000256" key="1">
    <source>
        <dbReference type="ARBA" id="ARBA00004141"/>
    </source>
</evidence>
<feature type="compositionally biased region" description="Low complexity" evidence="7">
    <location>
        <begin position="892"/>
        <end position="901"/>
    </location>
</feature>
<feature type="transmembrane region" description="Helical" evidence="8">
    <location>
        <begin position="412"/>
        <end position="434"/>
    </location>
</feature>
<dbReference type="Proteomes" id="UP001210925">
    <property type="component" value="Unassembled WGS sequence"/>
</dbReference>
<evidence type="ECO:0000256" key="7">
    <source>
        <dbReference type="SAM" id="MobiDB-lite"/>
    </source>
</evidence>
<comment type="caution">
    <text evidence="9">The sequence shown here is derived from an EMBL/GenBank/DDBJ whole genome shotgun (WGS) entry which is preliminary data.</text>
</comment>
<evidence type="ECO:0000256" key="5">
    <source>
        <dbReference type="ARBA" id="ARBA00023136"/>
    </source>
</evidence>
<keyword evidence="4 8" id="KW-1133">Transmembrane helix</keyword>
<evidence type="ECO:0000313" key="9">
    <source>
        <dbReference type="EMBL" id="KAJ3258995.1"/>
    </source>
</evidence>
<proteinExistence type="inferred from homology"/>
<accession>A0AAD5ULB5</accession>
<evidence type="ECO:0000256" key="8">
    <source>
        <dbReference type="SAM" id="Phobius"/>
    </source>
</evidence>
<feature type="compositionally biased region" description="Acidic residues" evidence="7">
    <location>
        <begin position="902"/>
        <end position="921"/>
    </location>
</feature>
<dbReference type="PANTHER" id="PTHR22730">
    <property type="entry name" value="PROMININ PROM PROTEIN"/>
    <property type="match status" value="1"/>
</dbReference>
<comment type="subcellular location">
    <subcellularLocation>
        <location evidence="1">Membrane</location>
        <topology evidence="1">Multi-pass membrane protein</topology>
    </subcellularLocation>
</comment>
<dbReference type="EMBL" id="JADGKB010000022">
    <property type="protein sequence ID" value="KAJ3258995.1"/>
    <property type="molecule type" value="Genomic_DNA"/>
</dbReference>
<evidence type="ECO:0000256" key="3">
    <source>
        <dbReference type="ARBA" id="ARBA00022692"/>
    </source>
</evidence>
<evidence type="ECO:0000256" key="6">
    <source>
        <dbReference type="ARBA" id="ARBA00023180"/>
    </source>
</evidence>
<dbReference type="PANTHER" id="PTHR22730:SF1">
    <property type="entry name" value="PROMININ-LIKE PROTEIN"/>
    <property type="match status" value="1"/>
</dbReference>